<dbReference type="EMBL" id="CAJNRG010017537">
    <property type="protein sequence ID" value="CAF2233243.1"/>
    <property type="molecule type" value="Genomic_DNA"/>
</dbReference>
<dbReference type="GO" id="GO:0005524">
    <property type="term" value="F:ATP binding"/>
    <property type="evidence" value="ECO:0007669"/>
    <property type="project" value="InterPro"/>
</dbReference>
<dbReference type="Gene3D" id="3.40.50.300">
    <property type="entry name" value="P-loop containing nucleotide triphosphate hydrolases"/>
    <property type="match status" value="1"/>
</dbReference>
<dbReference type="GO" id="GO:0003678">
    <property type="term" value="F:DNA helicase activity"/>
    <property type="evidence" value="ECO:0007669"/>
    <property type="project" value="InterPro"/>
</dbReference>
<accession>A0A817A6R1</accession>
<dbReference type="Pfam" id="PF03796">
    <property type="entry name" value="DnaB_C"/>
    <property type="match status" value="1"/>
</dbReference>
<name>A0A817A6R1_9BILA</name>
<sequence length="182" mass="20811">MTPKSSTESLSAAIIERYISCTKSKDTKPIAAVFIDYIQKLSTEEERTNRQQEVQRICQTLLTTTLDKRMAIPIILAGDIEQDANLVLGIWNEQAGELDDLLAQKAKSDINTEELDRRINKLKNPLPNTPINLQIKVLKNRNGQNNMLFKLDGYLDRYLIKNKDDKENYAKQAIETRTKTTN</sequence>
<comment type="caution">
    <text evidence="2">The sequence shown here is derived from an EMBL/GenBank/DDBJ whole genome shotgun (WGS) entry which is preliminary data.</text>
</comment>
<gene>
    <name evidence="2" type="ORF">XDN619_LOCUS34444</name>
</gene>
<dbReference type="GO" id="GO:0006260">
    <property type="term" value="P:DNA replication"/>
    <property type="evidence" value="ECO:0007669"/>
    <property type="project" value="InterPro"/>
</dbReference>
<evidence type="ECO:0000259" key="1">
    <source>
        <dbReference type="Pfam" id="PF03796"/>
    </source>
</evidence>
<feature type="domain" description="SF4 helicase" evidence="1">
    <location>
        <begin position="18"/>
        <end position="76"/>
    </location>
</feature>
<evidence type="ECO:0000313" key="3">
    <source>
        <dbReference type="Proteomes" id="UP000663887"/>
    </source>
</evidence>
<reference evidence="2" key="1">
    <citation type="submission" date="2021-02" db="EMBL/GenBank/DDBJ databases">
        <authorList>
            <person name="Nowell W R."/>
        </authorList>
    </citation>
    <scope>NUCLEOTIDE SEQUENCE</scope>
</reference>
<dbReference type="InterPro" id="IPR007694">
    <property type="entry name" value="DNA_helicase_DnaB-like_C"/>
</dbReference>
<evidence type="ECO:0000313" key="2">
    <source>
        <dbReference type="EMBL" id="CAF2233243.1"/>
    </source>
</evidence>
<dbReference type="InterPro" id="IPR027417">
    <property type="entry name" value="P-loop_NTPase"/>
</dbReference>
<dbReference type="AlphaFoldDB" id="A0A817A6R1"/>
<protein>
    <recommendedName>
        <fullName evidence="1">SF4 helicase domain-containing protein</fullName>
    </recommendedName>
</protein>
<organism evidence="2 3">
    <name type="scientific">Rotaria magnacalcarata</name>
    <dbReference type="NCBI Taxonomy" id="392030"/>
    <lineage>
        <taxon>Eukaryota</taxon>
        <taxon>Metazoa</taxon>
        <taxon>Spiralia</taxon>
        <taxon>Gnathifera</taxon>
        <taxon>Rotifera</taxon>
        <taxon>Eurotatoria</taxon>
        <taxon>Bdelloidea</taxon>
        <taxon>Philodinida</taxon>
        <taxon>Philodinidae</taxon>
        <taxon>Rotaria</taxon>
    </lineage>
</organism>
<dbReference type="Proteomes" id="UP000663887">
    <property type="component" value="Unassembled WGS sequence"/>
</dbReference>
<proteinExistence type="predicted"/>